<organism evidence="1 2">
    <name type="scientific">Mucilaginibacter ginkgonis</name>
    <dbReference type="NCBI Taxonomy" id="2682091"/>
    <lineage>
        <taxon>Bacteria</taxon>
        <taxon>Pseudomonadati</taxon>
        <taxon>Bacteroidota</taxon>
        <taxon>Sphingobacteriia</taxon>
        <taxon>Sphingobacteriales</taxon>
        <taxon>Sphingobacteriaceae</taxon>
        <taxon>Mucilaginibacter</taxon>
    </lineage>
</organism>
<dbReference type="KEGG" id="mgik:GO620_005265"/>
<name>A0A6I4I1S6_9SPHI</name>
<gene>
    <name evidence="1" type="ORF">GO620_005265</name>
</gene>
<sequence>MKISNSKCILPIIIALVLVSANIKAQAVFENPQHPIYQYLARQAQKGRIRFDDLIQPVSRKQIAILLHQLKDGAKGLTDVEKKELDFYLNDYSEFEDNQQDQTKWLFSKDQFGVRRAVTVTKPGFILRADPAITLENTIGSGGKNVFKQASGLVFWGQAGKHFSFQAYFQDVNEKGKGVDSLKQFTPETGIQRTANLDFRSTAVNYSDVRGNITYSWDNGLISVGKDQVLWGYGQNGRLVMSDKAPSYPFIRFDYKPLKWLQFNYVFAFLQSALIDSARTYKTGTNLYSGTRELYIQKYLASHSLTFLPGKGISLSIGESMVSSDYLDAGYLIPILFFKAYDQYQSRYKITTGSNGQIFFQASSRNNIPNTHLYATLFIDEIRLETAFDPARSRNQLGYNIGGSVTDVFIPYLTVGAEYTRINPFVYANLIPAQTYASQNYLLGDWIGQNSDQFLAWLSYNPFPRLTTSAQISHIRKGRNGSVLDQYFAEPQPKFLQQGPVESQTQFTVSARYELIHRLYLRGIYQHQTGVIRPALQTNAVPNQITVGVNYGF</sequence>
<dbReference type="RefSeq" id="WP_157526632.1">
    <property type="nucleotide sequence ID" value="NZ_CP066775.1"/>
</dbReference>
<accession>A0A6I4I1S6</accession>
<dbReference type="Proteomes" id="UP000429232">
    <property type="component" value="Chromosome"/>
</dbReference>
<keyword evidence="2" id="KW-1185">Reference proteome</keyword>
<dbReference type="AlphaFoldDB" id="A0A6I4I1S6"/>
<evidence type="ECO:0000313" key="2">
    <source>
        <dbReference type="Proteomes" id="UP000429232"/>
    </source>
</evidence>
<reference evidence="1 2" key="1">
    <citation type="submission" date="2020-12" db="EMBL/GenBank/DDBJ databases">
        <title>HMF7856_wgs.fasta genome submission.</title>
        <authorList>
            <person name="Kang H."/>
            <person name="Kim H."/>
            <person name="Joh K."/>
        </authorList>
    </citation>
    <scope>NUCLEOTIDE SEQUENCE [LARGE SCALE GENOMIC DNA]</scope>
    <source>
        <strain evidence="1 2">HMF7856</strain>
    </source>
</reference>
<dbReference type="EMBL" id="CP066775">
    <property type="protein sequence ID" value="QQL50869.1"/>
    <property type="molecule type" value="Genomic_DNA"/>
</dbReference>
<evidence type="ECO:0000313" key="1">
    <source>
        <dbReference type="EMBL" id="QQL50869.1"/>
    </source>
</evidence>
<dbReference type="InterPro" id="IPR026950">
    <property type="entry name" value="Caps_assemb_Wzi"/>
</dbReference>
<dbReference type="InterPro" id="IPR038636">
    <property type="entry name" value="Wzi_sf"/>
</dbReference>
<dbReference type="Gene3D" id="2.40.160.130">
    <property type="entry name" value="Capsule assembly protein Wzi"/>
    <property type="match status" value="1"/>
</dbReference>
<proteinExistence type="predicted"/>
<dbReference type="Pfam" id="PF14052">
    <property type="entry name" value="Caps_assemb_Wzi"/>
    <property type="match status" value="1"/>
</dbReference>
<evidence type="ECO:0008006" key="3">
    <source>
        <dbReference type="Google" id="ProtNLM"/>
    </source>
</evidence>
<protein>
    <recommendedName>
        <fullName evidence="3">Capsule assembly protein Wzi</fullName>
    </recommendedName>
</protein>